<protein>
    <recommendedName>
        <fullName evidence="2">SsuA/THI5-like domain-containing protein</fullName>
    </recommendedName>
</protein>
<dbReference type="Gene3D" id="3.40.190.10">
    <property type="entry name" value="Periplasmic binding protein-like II"/>
    <property type="match status" value="1"/>
</dbReference>
<sequence length="221" mass="24796">MVNPEKIKSVKDLEKPGIRLGCVREGGAVDVLLHKTVDRYNLDEEKILNNIQRMNPPKQVLAIKTGQLDAAFLPEQWATMAEDFGFKMLLVSQEVWSEMQGSVLVVKEELIRDHPEVVEKLVKISQKATDWINQHPQEAAEIVARQLQEAGGSLFPVEIADVATKAGITPEVLLKSMSKLKYTTDIDLAMIQDAINYVAHLGYIKNSFKAEDILDLSFIKK</sequence>
<evidence type="ECO:0008006" key="2">
    <source>
        <dbReference type="Google" id="ProtNLM"/>
    </source>
</evidence>
<dbReference type="SUPFAM" id="SSF53850">
    <property type="entry name" value="Periplasmic binding protein-like II"/>
    <property type="match status" value="1"/>
</dbReference>
<evidence type="ECO:0000313" key="1">
    <source>
        <dbReference type="EMBL" id="GAG94129.1"/>
    </source>
</evidence>
<dbReference type="EMBL" id="BART01027525">
    <property type="protein sequence ID" value="GAG94129.1"/>
    <property type="molecule type" value="Genomic_DNA"/>
</dbReference>
<reference evidence="1" key="1">
    <citation type="journal article" date="2014" name="Front. Microbiol.">
        <title>High frequency of phylogenetically diverse reductive dehalogenase-homologous genes in deep subseafloor sedimentary metagenomes.</title>
        <authorList>
            <person name="Kawai M."/>
            <person name="Futagami T."/>
            <person name="Toyoda A."/>
            <person name="Takaki Y."/>
            <person name="Nishi S."/>
            <person name="Hori S."/>
            <person name="Arai W."/>
            <person name="Tsubouchi T."/>
            <person name="Morono Y."/>
            <person name="Uchiyama I."/>
            <person name="Ito T."/>
            <person name="Fujiyama A."/>
            <person name="Inagaki F."/>
            <person name="Takami H."/>
        </authorList>
    </citation>
    <scope>NUCLEOTIDE SEQUENCE</scope>
    <source>
        <strain evidence="1">Expedition CK06-06</strain>
    </source>
</reference>
<dbReference type="AlphaFoldDB" id="X1BDX0"/>
<gene>
    <name evidence="1" type="ORF">S01H4_48783</name>
</gene>
<dbReference type="Pfam" id="PF13379">
    <property type="entry name" value="NMT1_2"/>
    <property type="match status" value="1"/>
</dbReference>
<name>X1BDX0_9ZZZZ</name>
<comment type="caution">
    <text evidence="1">The sequence shown here is derived from an EMBL/GenBank/DDBJ whole genome shotgun (WGS) entry which is preliminary data.</text>
</comment>
<proteinExistence type="predicted"/>
<dbReference type="PANTHER" id="PTHR30024">
    <property type="entry name" value="ALIPHATIC SULFONATES-BINDING PROTEIN-RELATED"/>
    <property type="match status" value="1"/>
</dbReference>
<accession>X1BDX0</accession>
<organism evidence="1">
    <name type="scientific">marine sediment metagenome</name>
    <dbReference type="NCBI Taxonomy" id="412755"/>
    <lineage>
        <taxon>unclassified sequences</taxon>
        <taxon>metagenomes</taxon>
        <taxon>ecological metagenomes</taxon>
    </lineage>
</organism>